<dbReference type="AlphaFoldDB" id="A0AAU9IY49"/>
<dbReference type="EMBL" id="CAJZBQ010000020">
    <property type="protein sequence ID" value="CAG9318573.1"/>
    <property type="molecule type" value="Genomic_DNA"/>
</dbReference>
<evidence type="ECO:0000313" key="1">
    <source>
        <dbReference type="EMBL" id="CAG9318573.1"/>
    </source>
</evidence>
<organism evidence="1 2">
    <name type="scientific">Blepharisma stoltei</name>
    <dbReference type="NCBI Taxonomy" id="1481888"/>
    <lineage>
        <taxon>Eukaryota</taxon>
        <taxon>Sar</taxon>
        <taxon>Alveolata</taxon>
        <taxon>Ciliophora</taxon>
        <taxon>Postciliodesmatophora</taxon>
        <taxon>Heterotrichea</taxon>
        <taxon>Heterotrichida</taxon>
        <taxon>Blepharismidae</taxon>
        <taxon>Blepharisma</taxon>
    </lineage>
</organism>
<dbReference type="Proteomes" id="UP001162131">
    <property type="component" value="Unassembled WGS sequence"/>
</dbReference>
<protein>
    <recommendedName>
        <fullName evidence="3">B box-type domain-containing protein</fullName>
    </recommendedName>
</protein>
<accession>A0AAU9IY49</accession>
<evidence type="ECO:0000313" key="2">
    <source>
        <dbReference type="Proteomes" id="UP001162131"/>
    </source>
</evidence>
<proteinExistence type="predicted"/>
<keyword evidence="2" id="KW-1185">Reference proteome</keyword>
<gene>
    <name evidence="1" type="ORF">BSTOLATCC_MIC21045</name>
</gene>
<evidence type="ECO:0008006" key="3">
    <source>
        <dbReference type="Google" id="ProtNLM"/>
    </source>
</evidence>
<sequence length="349" mass="41317">MNIRQLLNEQHEIASFLGPNDFSDFDFIRKSSLRDLIPTLLFTYLEFSVSYFNDQNLILKFRAFLLSKAIWNRTVQELDYIIGNTVANKINFLNEIYADFFEDLKKVADKLSISKDFSEKNVLFHIMKIITVDLEFNIVIFNKNRRKLFHKSADSYFCIPIFRRKGNFYVLYPSNPQYLQNLYANTIEKKDKLFMHCGHHFEPNRVSSTNISCKKCNERLYSAEIKISYPEQNKKDIDNSHSYEEKKVYRKVEPHKNQNQGLDGFNKAYKCSDCHKPVCLYCSVSNKNYNEVHKKSTRPSGNKCRYCKKGFNKEMRGYIKKLADHARNIGMQDEFHLDNYCIENFISKQ</sequence>
<comment type="caution">
    <text evidence="1">The sequence shown here is derived from an EMBL/GenBank/DDBJ whole genome shotgun (WGS) entry which is preliminary data.</text>
</comment>
<reference evidence="1" key="1">
    <citation type="submission" date="2021-09" db="EMBL/GenBank/DDBJ databases">
        <authorList>
            <consortium name="AG Swart"/>
            <person name="Singh M."/>
            <person name="Singh A."/>
            <person name="Seah K."/>
            <person name="Emmerich C."/>
        </authorList>
    </citation>
    <scope>NUCLEOTIDE SEQUENCE</scope>
    <source>
        <strain evidence="1">ATCC30299</strain>
    </source>
</reference>
<name>A0AAU9IY49_9CILI</name>